<keyword evidence="10" id="KW-1185">Reference proteome</keyword>
<evidence type="ECO:0000313" key="10">
    <source>
        <dbReference type="Proteomes" id="UP000599578"/>
    </source>
</evidence>
<evidence type="ECO:0000256" key="7">
    <source>
        <dbReference type="ARBA" id="ARBA00023136"/>
    </source>
</evidence>
<dbReference type="SUPFAM" id="SSF52540">
    <property type="entry name" value="P-loop containing nucleoside triphosphate hydrolases"/>
    <property type="match status" value="2"/>
</dbReference>
<proteinExistence type="inferred from homology"/>
<keyword evidence="3" id="KW-0813">Transport</keyword>
<dbReference type="Gene3D" id="3.40.50.300">
    <property type="entry name" value="P-loop containing nucleotide triphosphate hydrolases"/>
    <property type="match status" value="2"/>
</dbReference>
<name>A0A917ZCC0_9GAMM</name>
<evidence type="ECO:0000313" key="9">
    <source>
        <dbReference type="EMBL" id="GGO80750.1"/>
    </source>
</evidence>
<dbReference type="AlphaFoldDB" id="A0A917ZCC0"/>
<comment type="caution">
    <text evidence="9">The sequence shown here is derived from an EMBL/GenBank/DDBJ whole genome shotgun (WGS) entry which is preliminary data.</text>
</comment>
<keyword evidence="4" id="KW-1003">Cell membrane</keyword>
<keyword evidence="7" id="KW-0472">Membrane</keyword>
<evidence type="ECO:0000259" key="8">
    <source>
        <dbReference type="PROSITE" id="PS50893"/>
    </source>
</evidence>
<dbReference type="PROSITE" id="PS00675">
    <property type="entry name" value="SIGMA54_INTERACT_1"/>
    <property type="match status" value="1"/>
</dbReference>
<comment type="subcellular location">
    <subcellularLocation>
        <location evidence="1">Cell inner membrane</location>
        <topology evidence="1">Peripheral membrane protein</topology>
    </subcellularLocation>
</comment>
<feature type="domain" description="ABC transporter" evidence="8">
    <location>
        <begin position="5"/>
        <end position="247"/>
    </location>
</feature>
<dbReference type="InterPro" id="IPR025662">
    <property type="entry name" value="Sigma_54_int_dom_ATP-bd_1"/>
</dbReference>
<evidence type="ECO:0000256" key="5">
    <source>
        <dbReference type="ARBA" id="ARBA00022741"/>
    </source>
</evidence>
<reference evidence="9 10" key="1">
    <citation type="journal article" date="2014" name="Int. J. Syst. Evol. Microbiol.">
        <title>Complete genome sequence of Corynebacterium casei LMG S-19264T (=DSM 44701T), isolated from a smear-ripened cheese.</title>
        <authorList>
            <consortium name="US DOE Joint Genome Institute (JGI-PGF)"/>
            <person name="Walter F."/>
            <person name="Albersmeier A."/>
            <person name="Kalinowski J."/>
            <person name="Ruckert C."/>
        </authorList>
    </citation>
    <scope>NUCLEOTIDE SEQUENCE [LARGE SCALE GENOMIC DNA]</scope>
    <source>
        <strain evidence="9 10">CGMCC 1.7286</strain>
    </source>
</reference>
<keyword evidence="5" id="KW-0547">Nucleotide-binding</keyword>
<dbReference type="InterPro" id="IPR017871">
    <property type="entry name" value="ABC_transporter-like_CS"/>
</dbReference>
<evidence type="ECO:0000256" key="1">
    <source>
        <dbReference type="ARBA" id="ARBA00004417"/>
    </source>
</evidence>
<evidence type="ECO:0000256" key="3">
    <source>
        <dbReference type="ARBA" id="ARBA00022448"/>
    </source>
</evidence>
<evidence type="ECO:0000256" key="4">
    <source>
        <dbReference type="ARBA" id="ARBA00022475"/>
    </source>
</evidence>
<dbReference type="GO" id="GO:0005886">
    <property type="term" value="C:plasma membrane"/>
    <property type="evidence" value="ECO:0007669"/>
    <property type="project" value="UniProtKB-SubCell"/>
</dbReference>
<dbReference type="InterPro" id="IPR050388">
    <property type="entry name" value="ABC_Ni/Peptide_Import"/>
</dbReference>
<dbReference type="EMBL" id="BMLT01000004">
    <property type="protein sequence ID" value="GGO80750.1"/>
    <property type="molecule type" value="Genomic_DNA"/>
</dbReference>
<comment type="similarity">
    <text evidence="2">Belongs to the ABC transporter superfamily.</text>
</comment>
<feature type="domain" description="ABC transporter" evidence="8">
    <location>
        <begin position="268"/>
        <end position="486"/>
    </location>
</feature>
<dbReference type="PANTHER" id="PTHR43297">
    <property type="entry name" value="OLIGOPEPTIDE TRANSPORT ATP-BINDING PROTEIN APPD"/>
    <property type="match status" value="1"/>
</dbReference>
<dbReference type="GO" id="GO:0005524">
    <property type="term" value="F:ATP binding"/>
    <property type="evidence" value="ECO:0007669"/>
    <property type="project" value="UniProtKB-KW"/>
</dbReference>
<dbReference type="SMART" id="SM00382">
    <property type="entry name" value="AAA"/>
    <property type="match status" value="2"/>
</dbReference>
<evidence type="ECO:0000256" key="6">
    <source>
        <dbReference type="ARBA" id="ARBA00022840"/>
    </source>
</evidence>
<dbReference type="InterPro" id="IPR003439">
    <property type="entry name" value="ABC_transporter-like_ATP-bd"/>
</dbReference>
<dbReference type="PANTHER" id="PTHR43297:SF7">
    <property type="entry name" value="D,D-DIPEPTIDE TRANSPORT ATP-BINDING PROTEIN DDPD-RELATED"/>
    <property type="match status" value="1"/>
</dbReference>
<dbReference type="Pfam" id="PF00005">
    <property type="entry name" value="ABC_tran"/>
    <property type="match status" value="2"/>
</dbReference>
<dbReference type="InterPro" id="IPR027417">
    <property type="entry name" value="P-loop_NTPase"/>
</dbReference>
<evidence type="ECO:0000256" key="2">
    <source>
        <dbReference type="ARBA" id="ARBA00005417"/>
    </source>
</evidence>
<dbReference type="RefSeq" id="WP_188860267.1">
    <property type="nucleotide sequence ID" value="NZ_BMLT01000004.1"/>
</dbReference>
<accession>A0A917ZCC0</accession>
<keyword evidence="6 9" id="KW-0067">ATP-binding</keyword>
<dbReference type="Proteomes" id="UP000599578">
    <property type="component" value="Unassembled WGS sequence"/>
</dbReference>
<sequence length="486" mass="51372">MTATLIATDIGVYDQRGERLLEPVSLQLEPGRPLVVLGETGSGKSLLSQALIGTLPAGLAASGRVCLGGSHLDAAQPADYRRLWGREVAVLPQEPWLSLDPLMRAQQQVAESHRLVRGLAPRAAISVAGEELEALGLAGALRRYPHQLSGGMAQRVAFAAARAGGARILIADEPTKGLDAARRDEVAALLMREVAAGGSLMVVTHDLALARLLGGEVLVVRRGALVERGDSRAIFEAPRNAYTRRLLAADPRCWQRTPPVPAGGPTVLQARDLGVSRGGRVLVEGLSLRLGAGEILGISGPSGCGKSSLGDALLGLHPPHAGTVVRSVARPQAYQKVFQDPPSAFARTLALGQAIADLVRRQRLDGSRVEPLMQRLRLRPELLARRPGEVSGGELQRLALLRAMLLDPVFLFADEPTSRLDPLTQQEVIGLLRELAGEGCAVMIVSHDPELIARTAHRCIVLDGAGAATVPAPQPRPDSAGAALLR</sequence>
<dbReference type="InterPro" id="IPR003593">
    <property type="entry name" value="AAA+_ATPase"/>
</dbReference>
<dbReference type="GO" id="GO:0016887">
    <property type="term" value="F:ATP hydrolysis activity"/>
    <property type="evidence" value="ECO:0007669"/>
    <property type="project" value="InterPro"/>
</dbReference>
<protein>
    <submittedName>
        <fullName evidence="9">ABC transporter ATP-binding protein</fullName>
    </submittedName>
</protein>
<organism evidence="9 10">
    <name type="scientific">Marinobacterium nitratireducens</name>
    <dbReference type="NCBI Taxonomy" id="518897"/>
    <lineage>
        <taxon>Bacteria</taxon>
        <taxon>Pseudomonadati</taxon>
        <taxon>Pseudomonadota</taxon>
        <taxon>Gammaproteobacteria</taxon>
        <taxon>Oceanospirillales</taxon>
        <taxon>Oceanospirillaceae</taxon>
        <taxon>Marinobacterium</taxon>
    </lineage>
</organism>
<dbReference type="PROSITE" id="PS00211">
    <property type="entry name" value="ABC_TRANSPORTER_1"/>
    <property type="match status" value="1"/>
</dbReference>
<gene>
    <name evidence="9" type="ORF">GCM10011348_18140</name>
</gene>
<dbReference type="PROSITE" id="PS50893">
    <property type="entry name" value="ABC_TRANSPORTER_2"/>
    <property type="match status" value="2"/>
</dbReference>